<name>A0A8X6SZI3_NEPPI</name>
<organism evidence="2 3">
    <name type="scientific">Nephila pilipes</name>
    <name type="common">Giant wood spider</name>
    <name type="synonym">Nephila maculata</name>
    <dbReference type="NCBI Taxonomy" id="299642"/>
    <lineage>
        <taxon>Eukaryota</taxon>
        <taxon>Metazoa</taxon>
        <taxon>Ecdysozoa</taxon>
        <taxon>Arthropoda</taxon>
        <taxon>Chelicerata</taxon>
        <taxon>Arachnida</taxon>
        <taxon>Araneae</taxon>
        <taxon>Araneomorphae</taxon>
        <taxon>Entelegynae</taxon>
        <taxon>Araneoidea</taxon>
        <taxon>Nephilidae</taxon>
        <taxon>Nephila</taxon>
    </lineage>
</organism>
<reference evidence="2" key="1">
    <citation type="submission" date="2020-08" db="EMBL/GenBank/DDBJ databases">
        <title>Multicomponent nature underlies the extraordinary mechanical properties of spider dragline silk.</title>
        <authorList>
            <person name="Kono N."/>
            <person name="Nakamura H."/>
            <person name="Mori M."/>
            <person name="Yoshida Y."/>
            <person name="Ohtoshi R."/>
            <person name="Malay A.D."/>
            <person name="Moran D.A.P."/>
            <person name="Tomita M."/>
            <person name="Numata K."/>
            <person name="Arakawa K."/>
        </authorList>
    </citation>
    <scope>NUCLEOTIDE SEQUENCE</scope>
</reference>
<protein>
    <submittedName>
        <fullName evidence="2">Uncharacterized protein</fullName>
    </submittedName>
</protein>
<evidence type="ECO:0000313" key="2">
    <source>
        <dbReference type="EMBL" id="GFS68442.1"/>
    </source>
</evidence>
<dbReference type="EMBL" id="BMAW01048924">
    <property type="protein sequence ID" value="GFS68442.1"/>
    <property type="molecule type" value="Genomic_DNA"/>
</dbReference>
<evidence type="ECO:0000313" key="3">
    <source>
        <dbReference type="Proteomes" id="UP000887013"/>
    </source>
</evidence>
<sequence>MPRRDGPFVIVEQKSPVSYSVVNTDSPQLPVGVYHTSALTPFQENVIPPVKALRRRGRPVRIIKQSSPTPVNAQTHKCSQNSSSSDLWSGRLRSQRGRW</sequence>
<dbReference type="OrthoDB" id="425619at2759"/>
<proteinExistence type="predicted"/>
<gene>
    <name evidence="2" type="ORF">NPIL_24911</name>
</gene>
<evidence type="ECO:0000256" key="1">
    <source>
        <dbReference type="SAM" id="MobiDB-lite"/>
    </source>
</evidence>
<dbReference type="AlphaFoldDB" id="A0A8X6SZI3"/>
<feature type="compositionally biased region" description="Polar residues" evidence="1">
    <location>
        <begin position="64"/>
        <end position="87"/>
    </location>
</feature>
<comment type="caution">
    <text evidence="2">The sequence shown here is derived from an EMBL/GenBank/DDBJ whole genome shotgun (WGS) entry which is preliminary data.</text>
</comment>
<keyword evidence="3" id="KW-1185">Reference proteome</keyword>
<feature type="region of interest" description="Disordered" evidence="1">
    <location>
        <begin position="63"/>
        <end position="99"/>
    </location>
</feature>
<dbReference type="Proteomes" id="UP000887013">
    <property type="component" value="Unassembled WGS sequence"/>
</dbReference>
<accession>A0A8X6SZI3</accession>